<name>A0AA38IWN9_9CUCU</name>
<proteinExistence type="predicted"/>
<feature type="region of interest" description="Disordered" evidence="1">
    <location>
        <begin position="147"/>
        <end position="166"/>
    </location>
</feature>
<dbReference type="Proteomes" id="UP001168821">
    <property type="component" value="Unassembled WGS sequence"/>
</dbReference>
<sequence>MDKVKDEIDIEPVYVKGAFGLYNINDLMEKVNLDGHYGIKIIKHDESYTREWDENIMNQSVFHVGRVLYRNDTEDILNLINMFAEYTYKDLKEVNKCNTVPKVMVGGTICPTRKELFTYKSKFFVAFGRYIFGYDENHAIIKKDKEGVVEEDNEGEEDEEDEEGEKDYYWKEKSKIDENKIIVSVPIFTRSNYYEDEYVYSFLIYDTDTGILDAFGMYR</sequence>
<feature type="compositionally biased region" description="Acidic residues" evidence="1">
    <location>
        <begin position="149"/>
        <end position="165"/>
    </location>
</feature>
<reference evidence="2" key="1">
    <citation type="journal article" date="2023" name="G3 (Bethesda)">
        <title>Whole genome assemblies of Zophobas morio and Tenebrio molitor.</title>
        <authorList>
            <person name="Kaur S."/>
            <person name="Stinson S.A."/>
            <person name="diCenzo G.C."/>
        </authorList>
    </citation>
    <scope>NUCLEOTIDE SEQUENCE</scope>
    <source>
        <strain evidence="2">QUZm001</strain>
    </source>
</reference>
<evidence type="ECO:0000313" key="3">
    <source>
        <dbReference type="Proteomes" id="UP001168821"/>
    </source>
</evidence>
<evidence type="ECO:0000256" key="1">
    <source>
        <dbReference type="SAM" id="MobiDB-lite"/>
    </source>
</evidence>
<dbReference type="EMBL" id="JALNTZ010000002">
    <property type="protein sequence ID" value="KAJ3662746.1"/>
    <property type="molecule type" value="Genomic_DNA"/>
</dbReference>
<comment type="caution">
    <text evidence="2">The sequence shown here is derived from an EMBL/GenBank/DDBJ whole genome shotgun (WGS) entry which is preliminary data.</text>
</comment>
<dbReference type="AlphaFoldDB" id="A0AA38IWN9"/>
<keyword evidence="3" id="KW-1185">Reference proteome</keyword>
<gene>
    <name evidence="2" type="ORF">Zmor_007076</name>
</gene>
<evidence type="ECO:0000313" key="2">
    <source>
        <dbReference type="EMBL" id="KAJ3662746.1"/>
    </source>
</evidence>
<organism evidence="2 3">
    <name type="scientific">Zophobas morio</name>
    <dbReference type="NCBI Taxonomy" id="2755281"/>
    <lineage>
        <taxon>Eukaryota</taxon>
        <taxon>Metazoa</taxon>
        <taxon>Ecdysozoa</taxon>
        <taxon>Arthropoda</taxon>
        <taxon>Hexapoda</taxon>
        <taxon>Insecta</taxon>
        <taxon>Pterygota</taxon>
        <taxon>Neoptera</taxon>
        <taxon>Endopterygota</taxon>
        <taxon>Coleoptera</taxon>
        <taxon>Polyphaga</taxon>
        <taxon>Cucujiformia</taxon>
        <taxon>Tenebrionidae</taxon>
        <taxon>Zophobas</taxon>
    </lineage>
</organism>
<protein>
    <submittedName>
        <fullName evidence="2">Uncharacterized protein</fullName>
    </submittedName>
</protein>
<accession>A0AA38IWN9</accession>